<dbReference type="GO" id="GO:0003725">
    <property type="term" value="F:double-stranded RNA binding"/>
    <property type="evidence" value="ECO:0007669"/>
    <property type="project" value="InterPro"/>
</dbReference>
<evidence type="ECO:0000256" key="3">
    <source>
        <dbReference type="ARBA" id="ARBA00012584"/>
    </source>
</evidence>
<dbReference type="PROSITE" id="PS51163">
    <property type="entry name" value="YRDC"/>
    <property type="match status" value="1"/>
</dbReference>
<evidence type="ECO:0000256" key="5">
    <source>
        <dbReference type="ARBA" id="ARBA00022490"/>
    </source>
</evidence>
<reference evidence="14" key="1">
    <citation type="submission" date="2021-06" db="EMBL/GenBank/DDBJ databases">
        <authorList>
            <person name="Nardi T."/>
            <person name="Nardi T."/>
        </authorList>
    </citation>
    <scope>NUCLEOTIDE SEQUENCE</scope>
</reference>
<dbReference type="PANTHER" id="PTHR17490">
    <property type="entry name" value="SUA5"/>
    <property type="match status" value="1"/>
</dbReference>
<evidence type="ECO:0000313" key="14">
    <source>
        <dbReference type="EMBL" id="CAG7591852.1"/>
    </source>
</evidence>
<evidence type="ECO:0000256" key="1">
    <source>
        <dbReference type="ARBA" id="ARBA00004496"/>
    </source>
</evidence>
<evidence type="ECO:0000256" key="4">
    <source>
        <dbReference type="ARBA" id="ARBA00015492"/>
    </source>
</evidence>
<name>A0A8S4C257_9ACAR</name>
<organism evidence="14 15">
    <name type="scientific">Hyalomma marginatum</name>
    <dbReference type="NCBI Taxonomy" id="34627"/>
    <lineage>
        <taxon>Eukaryota</taxon>
        <taxon>Metazoa</taxon>
        <taxon>Ecdysozoa</taxon>
        <taxon>Arthropoda</taxon>
        <taxon>Chelicerata</taxon>
        <taxon>Arachnida</taxon>
        <taxon>Acari</taxon>
        <taxon>Parasitiformes</taxon>
        <taxon>Ixodida</taxon>
        <taxon>Ixodoidea</taxon>
        <taxon>Ixodidae</taxon>
        <taxon>Hyalomminae</taxon>
        <taxon>Hyalomma</taxon>
    </lineage>
</organism>
<comment type="similarity">
    <text evidence="2">Belongs to the SUA5 family.</text>
</comment>
<evidence type="ECO:0000256" key="9">
    <source>
        <dbReference type="ARBA" id="ARBA00022741"/>
    </source>
</evidence>
<sequence length="198" mass="21816">MSHTFIIKDVVGALSRGEPVILPTDTLFALSVDATSEKAVSNLFEIKGRELEKALPVFVSSFEQAEKFFEFNDLAMKLAKKFWPGPLTLILKLKGKLAKNLSTSEKIAVRMPSSSLIMEIINSFGKPITGTSANSSGNNDIFDYQELLLTFKDKVPIIVKGEIQNNAKPSTVIDYSNNTVQFLRVGSISEDSILRLIS</sequence>
<keyword evidence="5" id="KW-0963">Cytoplasm</keyword>
<dbReference type="GO" id="GO:0005524">
    <property type="term" value="F:ATP binding"/>
    <property type="evidence" value="ECO:0007669"/>
    <property type="project" value="UniProtKB-KW"/>
</dbReference>
<keyword evidence="8" id="KW-0548">Nucleotidyltransferase</keyword>
<comment type="subcellular location">
    <subcellularLocation>
        <location evidence="1">Cytoplasm</location>
    </subcellularLocation>
</comment>
<evidence type="ECO:0000256" key="10">
    <source>
        <dbReference type="ARBA" id="ARBA00022840"/>
    </source>
</evidence>
<dbReference type="InterPro" id="IPR017945">
    <property type="entry name" value="DHBP_synth_RibB-like_a/b_dom"/>
</dbReference>
<comment type="catalytic activity">
    <reaction evidence="12">
        <text>L-threonine + hydrogencarbonate + ATP = L-threonylcarbamoyladenylate + diphosphate + H2O</text>
        <dbReference type="Rhea" id="RHEA:36407"/>
        <dbReference type="ChEBI" id="CHEBI:15377"/>
        <dbReference type="ChEBI" id="CHEBI:17544"/>
        <dbReference type="ChEBI" id="CHEBI:30616"/>
        <dbReference type="ChEBI" id="CHEBI:33019"/>
        <dbReference type="ChEBI" id="CHEBI:57926"/>
        <dbReference type="ChEBI" id="CHEBI:73682"/>
        <dbReference type="EC" id="2.7.7.87"/>
    </reaction>
</comment>
<gene>
    <name evidence="14" type="ORF">MHYMCMPASI_00492</name>
</gene>
<keyword evidence="9" id="KW-0547">Nucleotide-binding</keyword>
<dbReference type="GO" id="GO:0061710">
    <property type="term" value="F:L-threonylcarbamoyladenylate synthase"/>
    <property type="evidence" value="ECO:0007669"/>
    <property type="project" value="UniProtKB-EC"/>
</dbReference>
<accession>A0A8S4C257</accession>
<evidence type="ECO:0000256" key="2">
    <source>
        <dbReference type="ARBA" id="ARBA00007663"/>
    </source>
</evidence>
<evidence type="ECO:0000256" key="11">
    <source>
        <dbReference type="ARBA" id="ARBA00029774"/>
    </source>
</evidence>
<dbReference type="Gene3D" id="3.90.870.10">
    <property type="entry name" value="DHBP synthase"/>
    <property type="match status" value="1"/>
</dbReference>
<keyword evidence="6" id="KW-0808">Transferase</keyword>
<dbReference type="GO" id="GO:0008033">
    <property type="term" value="P:tRNA processing"/>
    <property type="evidence" value="ECO:0007669"/>
    <property type="project" value="UniProtKB-KW"/>
</dbReference>
<evidence type="ECO:0000256" key="6">
    <source>
        <dbReference type="ARBA" id="ARBA00022679"/>
    </source>
</evidence>
<protein>
    <recommendedName>
        <fullName evidence="4">Threonylcarbamoyl-AMP synthase</fullName>
        <ecNumber evidence="3">2.7.7.87</ecNumber>
    </recommendedName>
    <alternativeName>
        <fullName evidence="11">L-threonylcarbamoyladenylate synthase</fullName>
    </alternativeName>
</protein>
<dbReference type="GO" id="GO:0005737">
    <property type="term" value="C:cytoplasm"/>
    <property type="evidence" value="ECO:0007669"/>
    <property type="project" value="UniProtKB-SubCell"/>
</dbReference>
<evidence type="ECO:0000256" key="12">
    <source>
        <dbReference type="ARBA" id="ARBA00048366"/>
    </source>
</evidence>
<comment type="caution">
    <text evidence="14">The sequence shown here is derived from an EMBL/GenBank/DDBJ whole genome shotgun (WGS) entry which is preliminary data.</text>
</comment>
<evidence type="ECO:0000256" key="8">
    <source>
        <dbReference type="ARBA" id="ARBA00022695"/>
    </source>
</evidence>
<evidence type="ECO:0000256" key="7">
    <source>
        <dbReference type="ARBA" id="ARBA00022694"/>
    </source>
</evidence>
<dbReference type="InterPro" id="IPR006070">
    <property type="entry name" value="Sua5-like_dom"/>
</dbReference>
<dbReference type="GO" id="GO:0000049">
    <property type="term" value="F:tRNA binding"/>
    <property type="evidence" value="ECO:0007669"/>
    <property type="project" value="TreeGrafter"/>
</dbReference>
<feature type="domain" description="YrdC-like" evidence="13">
    <location>
        <begin position="4"/>
        <end position="188"/>
    </location>
</feature>
<dbReference type="PANTHER" id="PTHR17490:SF16">
    <property type="entry name" value="THREONYLCARBAMOYL-AMP SYNTHASE"/>
    <property type="match status" value="1"/>
</dbReference>
<dbReference type="GO" id="GO:0006450">
    <property type="term" value="P:regulation of translational fidelity"/>
    <property type="evidence" value="ECO:0007669"/>
    <property type="project" value="TreeGrafter"/>
</dbReference>
<dbReference type="InterPro" id="IPR050156">
    <property type="entry name" value="TC-AMP_synthase_SUA5"/>
</dbReference>
<evidence type="ECO:0000259" key="13">
    <source>
        <dbReference type="PROSITE" id="PS51163"/>
    </source>
</evidence>
<dbReference type="Pfam" id="PF01300">
    <property type="entry name" value="Sua5_yciO_yrdC"/>
    <property type="match status" value="1"/>
</dbReference>
<evidence type="ECO:0000313" key="15">
    <source>
        <dbReference type="Proteomes" id="UP000837675"/>
    </source>
</evidence>
<dbReference type="EMBL" id="CAJVAF010000215">
    <property type="protein sequence ID" value="CAG7591852.1"/>
    <property type="molecule type" value="Genomic_DNA"/>
</dbReference>
<proteinExistence type="inferred from homology"/>
<dbReference type="AlphaFoldDB" id="A0A8S4C257"/>
<keyword evidence="10" id="KW-0067">ATP-binding</keyword>
<dbReference type="SUPFAM" id="SSF55821">
    <property type="entry name" value="YrdC/RibB"/>
    <property type="match status" value="1"/>
</dbReference>
<keyword evidence="7" id="KW-0819">tRNA processing</keyword>
<dbReference type="EC" id="2.7.7.87" evidence="3"/>
<keyword evidence="15" id="KW-1185">Reference proteome</keyword>
<dbReference type="Proteomes" id="UP000837675">
    <property type="component" value="Unassembled WGS sequence"/>
</dbReference>
<dbReference type="NCBIfam" id="TIGR00057">
    <property type="entry name" value="L-threonylcarbamoyladenylate synthase"/>
    <property type="match status" value="1"/>
</dbReference>